<accession>A0A0G2ABA8</accession>
<evidence type="ECO:0000256" key="3">
    <source>
        <dbReference type="ARBA" id="ARBA00023274"/>
    </source>
</evidence>
<dbReference type="Gene3D" id="3.90.1030.10">
    <property type="entry name" value="Ribosomal protein L17"/>
    <property type="match status" value="1"/>
</dbReference>
<evidence type="ECO:0000256" key="5">
    <source>
        <dbReference type="RuleBase" id="RU000660"/>
    </source>
</evidence>
<sequence>MRHRSKKKTLGRKAPARKALVRDLVTAVVTYDKIETTLGKAKYIRPVVDKVITTAKRGDLAARRNLLAFFTTEQPVNKLMDVLGPRFKERNGGYTRMTKLGIRQGDAAEAVIIEFV</sequence>
<proteinExistence type="inferred from homology"/>
<gene>
    <name evidence="4" type="primary">rplQ</name>
    <name evidence="6" type="ORF">UY72_C0036G0006</name>
</gene>
<dbReference type="SUPFAM" id="SSF64263">
    <property type="entry name" value="Prokaryotic ribosomal protein L17"/>
    <property type="match status" value="1"/>
</dbReference>
<dbReference type="GO" id="GO:0003735">
    <property type="term" value="F:structural constituent of ribosome"/>
    <property type="evidence" value="ECO:0007669"/>
    <property type="project" value="InterPro"/>
</dbReference>
<dbReference type="GO" id="GO:0006412">
    <property type="term" value="P:translation"/>
    <property type="evidence" value="ECO:0007669"/>
    <property type="project" value="UniProtKB-UniRule"/>
</dbReference>
<dbReference type="PANTHER" id="PTHR14413">
    <property type="entry name" value="RIBOSOMAL PROTEIN L17"/>
    <property type="match status" value="1"/>
</dbReference>
<evidence type="ECO:0000313" key="6">
    <source>
        <dbReference type="EMBL" id="KKW29664.1"/>
    </source>
</evidence>
<evidence type="ECO:0000256" key="2">
    <source>
        <dbReference type="ARBA" id="ARBA00022980"/>
    </source>
</evidence>
<dbReference type="PANTHER" id="PTHR14413:SF16">
    <property type="entry name" value="LARGE RIBOSOMAL SUBUNIT PROTEIN BL17M"/>
    <property type="match status" value="1"/>
</dbReference>
<keyword evidence="2 4" id="KW-0689">Ribosomal protein</keyword>
<comment type="subunit">
    <text evidence="4">Part of the 50S ribosomal subunit. Contacts protein L32.</text>
</comment>
<organism evidence="6 7">
    <name type="scientific">Candidatus Uhrbacteria bacterium GW2011_GWD2_52_7</name>
    <dbReference type="NCBI Taxonomy" id="1618989"/>
    <lineage>
        <taxon>Bacteria</taxon>
        <taxon>Candidatus Uhriibacteriota</taxon>
    </lineage>
</organism>
<reference evidence="6 7" key="1">
    <citation type="journal article" date="2015" name="Nature">
        <title>rRNA introns, odd ribosomes, and small enigmatic genomes across a large radiation of phyla.</title>
        <authorList>
            <person name="Brown C.T."/>
            <person name="Hug L.A."/>
            <person name="Thomas B.C."/>
            <person name="Sharon I."/>
            <person name="Castelle C.J."/>
            <person name="Singh A."/>
            <person name="Wilkins M.J."/>
            <person name="Williams K.H."/>
            <person name="Banfield J.F."/>
        </authorList>
    </citation>
    <scope>NUCLEOTIDE SEQUENCE [LARGE SCALE GENOMIC DNA]</scope>
</reference>
<evidence type="ECO:0000256" key="4">
    <source>
        <dbReference type="HAMAP-Rule" id="MF_01368"/>
    </source>
</evidence>
<evidence type="ECO:0000313" key="7">
    <source>
        <dbReference type="Proteomes" id="UP000034846"/>
    </source>
</evidence>
<dbReference type="HAMAP" id="MF_01368">
    <property type="entry name" value="Ribosomal_bL17"/>
    <property type="match status" value="1"/>
</dbReference>
<comment type="similarity">
    <text evidence="1 4 5">Belongs to the bacterial ribosomal protein bL17 family.</text>
</comment>
<dbReference type="PROSITE" id="PS01167">
    <property type="entry name" value="RIBOSOMAL_L17"/>
    <property type="match status" value="1"/>
</dbReference>
<dbReference type="EMBL" id="LCRD01000036">
    <property type="protein sequence ID" value="KKW29664.1"/>
    <property type="molecule type" value="Genomic_DNA"/>
</dbReference>
<dbReference type="PATRIC" id="fig|1618989.3.peg.545"/>
<keyword evidence="3 4" id="KW-0687">Ribonucleoprotein</keyword>
<comment type="caution">
    <text evidence="6">The sequence shown here is derived from an EMBL/GenBank/DDBJ whole genome shotgun (WGS) entry which is preliminary data.</text>
</comment>
<dbReference type="Proteomes" id="UP000034846">
    <property type="component" value="Unassembled WGS sequence"/>
</dbReference>
<dbReference type="GO" id="GO:0022625">
    <property type="term" value="C:cytosolic large ribosomal subunit"/>
    <property type="evidence" value="ECO:0007669"/>
    <property type="project" value="TreeGrafter"/>
</dbReference>
<dbReference type="AlphaFoldDB" id="A0A0G2ABA8"/>
<dbReference type="InterPro" id="IPR000456">
    <property type="entry name" value="Ribosomal_bL17"/>
</dbReference>
<dbReference type="NCBIfam" id="TIGR00059">
    <property type="entry name" value="L17"/>
    <property type="match status" value="1"/>
</dbReference>
<evidence type="ECO:0000256" key="1">
    <source>
        <dbReference type="ARBA" id="ARBA00008777"/>
    </source>
</evidence>
<dbReference type="InterPro" id="IPR036373">
    <property type="entry name" value="Ribosomal_bL17_sf"/>
</dbReference>
<dbReference type="InterPro" id="IPR047859">
    <property type="entry name" value="Ribosomal_bL17_CS"/>
</dbReference>
<protein>
    <recommendedName>
        <fullName evidence="4">Large ribosomal subunit protein bL17</fullName>
    </recommendedName>
</protein>
<name>A0A0G2ABA8_9BACT</name>
<dbReference type="Pfam" id="PF01196">
    <property type="entry name" value="Ribosomal_L17"/>
    <property type="match status" value="1"/>
</dbReference>